<comment type="subcellular location">
    <subcellularLocation>
        <location evidence="1">Membrane</location>
        <topology evidence="1">Multi-pass membrane protein</topology>
    </subcellularLocation>
</comment>
<feature type="domain" description="EamA" evidence="7">
    <location>
        <begin position="150"/>
        <end position="287"/>
    </location>
</feature>
<dbReference type="InterPro" id="IPR000620">
    <property type="entry name" value="EamA_dom"/>
</dbReference>
<feature type="transmembrane region" description="Helical" evidence="6">
    <location>
        <begin position="123"/>
        <end position="140"/>
    </location>
</feature>
<dbReference type="Pfam" id="PF00892">
    <property type="entry name" value="EamA"/>
    <property type="match status" value="2"/>
</dbReference>
<dbReference type="InterPro" id="IPR037185">
    <property type="entry name" value="EmrE-like"/>
</dbReference>
<evidence type="ECO:0000256" key="3">
    <source>
        <dbReference type="ARBA" id="ARBA00022692"/>
    </source>
</evidence>
<dbReference type="SUPFAM" id="SSF103481">
    <property type="entry name" value="Multidrug resistance efflux transporter EmrE"/>
    <property type="match status" value="2"/>
</dbReference>
<gene>
    <name evidence="8" type="ORF">OH806_05590</name>
</gene>
<keyword evidence="5 6" id="KW-0472">Membrane</keyword>
<dbReference type="RefSeq" id="WP_264742689.1">
    <property type="nucleotide sequence ID" value="NZ_JAPDHV010000002.1"/>
</dbReference>
<dbReference type="PANTHER" id="PTHR32322:SF2">
    <property type="entry name" value="EAMA DOMAIN-CONTAINING PROTEIN"/>
    <property type="match status" value="1"/>
</dbReference>
<feature type="transmembrane region" description="Helical" evidence="6">
    <location>
        <begin position="270"/>
        <end position="287"/>
    </location>
</feature>
<accession>A0ABT3HLS7</accession>
<evidence type="ECO:0000256" key="4">
    <source>
        <dbReference type="ARBA" id="ARBA00022989"/>
    </source>
</evidence>
<feature type="transmembrane region" description="Helical" evidence="6">
    <location>
        <begin position="37"/>
        <end position="55"/>
    </location>
</feature>
<organism evidence="8 9">
    <name type="scientific">Chryseobacterium oryctis</name>
    <dbReference type="NCBI Taxonomy" id="2952618"/>
    <lineage>
        <taxon>Bacteria</taxon>
        <taxon>Pseudomonadati</taxon>
        <taxon>Bacteroidota</taxon>
        <taxon>Flavobacteriia</taxon>
        <taxon>Flavobacteriales</taxon>
        <taxon>Weeksellaceae</taxon>
        <taxon>Chryseobacterium group</taxon>
        <taxon>Chryseobacterium</taxon>
    </lineage>
</organism>
<dbReference type="EMBL" id="JAPDHV010000002">
    <property type="protein sequence ID" value="MCW3160740.1"/>
    <property type="molecule type" value="Genomic_DNA"/>
</dbReference>
<dbReference type="PANTHER" id="PTHR32322">
    <property type="entry name" value="INNER MEMBRANE TRANSPORTER"/>
    <property type="match status" value="1"/>
</dbReference>
<dbReference type="Proteomes" id="UP001163719">
    <property type="component" value="Unassembled WGS sequence"/>
</dbReference>
<sequence>MNADKEKWILLIVLSIIWGSSFILIKKSLNHFNPYQVGALRVLIAGIILMPIAISKYKLFPKRYLKWLILAALTGNFIPMFLFPIAETKVSSSIAGIINSMMPIFVIIVGSLLWKFETTKRQITGTLISFTGVCLLAFGGNSEEGSFKLIPILLLLLATLCYAVSTTTVKSKLMEISSTVLSAFVFSFVLFLPSIIALLSTGFFSTFRFDKNNLTGLMFVSLLSIFGTGLAMMMNYRLLKVSSPLFASTVTLLMPIVAIIWGILDGEKLSILQFVGTGIIIAGLIFLRKKPTLKKNKNIL</sequence>
<evidence type="ECO:0000313" key="9">
    <source>
        <dbReference type="Proteomes" id="UP001163719"/>
    </source>
</evidence>
<evidence type="ECO:0000256" key="5">
    <source>
        <dbReference type="ARBA" id="ARBA00023136"/>
    </source>
</evidence>
<keyword evidence="9" id="KW-1185">Reference proteome</keyword>
<evidence type="ECO:0000259" key="7">
    <source>
        <dbReference type="Pfam" id="PF00892"/>
    </source>
</evidence>
<feature type="domain" description="EamA" evidence="7">
    <location>
        <begin position="9"/>
        <end position="137"/>
    </location>
</feature>
<comment type="caution">
    <text evidence="8">The sequence shown here is derived from an EMBL/GenBank/DDBJ whole genome shotgun (WGS) entry which is preliminary data.</text>
</comment>
<feature type="transmembrane region" description="Helical" evidence="6">
    <location>
        <begin position="181"/>
        <end position="204"/>
    </location>
</feature>
<comment type="similarity">
    <text evidence="2">Belongs to the EamA transporter family.</text>
</comment>
<evidence type="ECO:0000256" key="6">
    <source>
        <dbReference type="SAM" id="Phobius"/>
    </source>
</evidence>
<evidence type="ECO:0000256" key="2">
    <source>
        <dbReference type="ARBA" id="ARBA00007362"/>
    </source>
</evidence>
<feature type="transmembrane region" description="Helical" evidence="6">
    <location>
        <begin position="92"/>
        <end position="114"/>
    </location>
</feature>
<dbReference type="InterPro" id="IPR050638">
    <property type="entry name" value="AA-Vitamin_Transporters"/>
</dbReference>
<feature type="transmembrane region" description="Helical" evidence="6">
    <location>
        <begin position="7"/>
        <end position="25"/>
    </location>
</feature>
<evidence type="ECO:0000313" key="8">
    <source>
        <dbReference type="EMBL" id="MCW3160740.1"/>
    </source>
</evidence>
<feature type="transmembrane region" description="Helical" evidence="6">
    <location>
        <begin position="146"/>
        <end position="169"/>
    </location>
</feature>
<evidence type="ECO:0000256" key="1">
    <source>
        <dbReference type="ARBA" id="ARBA00004141"/>
    </source>
</evidence>
<keyword evidence="4 6" id="KW-1133">Transmembrane helix</keyword>
<proteinExistence type="inferred from homology"/>
<feature type="transmembrane region" description="Helical" evidence="6">
    <location>
        <begin position="216"/>
        <end position="233"/>
    </location>
</feature>
<feature type="transmembrane region" description="Helical" evidence="6">
    <location>
        <begin position="67"/>
        <end position="86"/>
    </location>
</feature>
<keyword evidence="3 6" id="KW-0812">Transmembrane</keyword>
<reference evidence="8" key="1">
    <citation type="submission" date="2022-10" db="EMBL/GenBank/DDBJ databases">
        <title>Chryseobacterium babae sp. nov. isolated from the gut of the beetle Oryctes rhinoceros, and Chryseobacterium kimseyorum sp. nov., isolated from a stick insect rearing cage.</title>
        <authorList>
            <person name="Shelomi M."/>
            <person name="Han C.-J."/>
            <person name="Chen W.-M."/>
            <person name="Chen H.-K."/>
            <person name="Liaw S.-J."/>
            <person name="Muhle E."/>
            <person name="Clermont D."/>
        </authorList>
    </citation>
    <scope>NUCLEOTIDE SEQUENCE</scope>
    <source>
        <strain evidence="8">WLa1L2M3</strain>
    </source>
</reference>
<name>A0ABT3HLS7_9FLAO</name>
<protein>
    <submittedName>
        <fullName evidence="8">DMT family transporter</fullName>
    </submittedName>
</protein>
<feature type="transmembrane region" description="Helical" evidence="6">
    <location>
        <begin position="245"/>
        <end position="264"/>
    </location>
</feature>